<protein>
    <recommendedName>
        <fullName evidence="1">peptidylprolyl isomerase</fullName>
        <ecNumber evidence="1">5.2.1.8</ecNumber>
    </recommendedName>
</protein>
<keyword evidence="2" id="KW-0697">Rotamase</keyword>
<evidence type="ECO:0000256" key="3">
    <source>
        <dbReference type="ARBA" id="ARBA00023235"/>
    </source>
</evidence>
<dbReference type="InterPro" id="IPR002130">
    <property type="entry name" value="Cyclophilin-type_PPIase_dom"/>
</dbReference>
<evidence type="ECO:0000259" key="4">
    <source>
        <dbReference type="PROSITE" id="PS50072"/>
    </source>
</evidence>
<organism evidence="5 6">
    <name type="scientific">Hyphococcus aureus</name>
    <dbReference type="NCBI Taxonomy" id="2666033"/>
    <lineage>
        <taxon>Bacteria</taxon>
        <taxon>Pseudomonadati</taxon>
        <taxon>Pseudomonadota</taxon>
        <taxon>Alphaproteobacteria</taxon>
        <taxon>Parvularculales</taxon>
        <taxon>Parvularculaceae</taxon>
        <taxon>Hyphococcus</taxon>
    </lineage>
</organism>
<dbReference type="PANTHER" id="PTHR45625">
    <property type="entry name" value="PEPTIDYL-PROLYL CIS-TRANS ISOMERASE-RELATED"/>
    <property type="match status" value="1"/>
</dbReference>
<dbReference type="InterPro" id="IPR044666">
    <property type="entry name" value="Cyclophilin_A-like"/>
</dbReference>
<dbReference type="SUPFAM" id="SSF50891">
    <property type="entry name" value="Cyclophilin-like"/>
    <property type="match status" value="1"/>
</dbReference>
<evidence type="ECO:0000256" key="1">
    <source>
        <dbReference type="ARBA" id="ARBA00013194"/>
    </source>
</evidence>
<dbReference type="Gene3D" id="2.40.100.10">
    <property type="entry name" value="Cyclophilin-like"/>
    <property type="match status" value="1"/>
</dbReference>
<keyword evidence="3 5" id="KW-0413">Isomerase</keyword>
<gene>
    <name evidence="5" type="ORF">ACFMB1_18980</name>
</gene>
<reference evidence="5 6" key="1">
    <citation type="submission" date="2024-09" db="EMBL/GenBank/DDBJ databases">
        <authorList>
            <person name="Zhang Z.-H."/>
        </authorList>
    </citation>
    <scope>NUCLEOTIDE SEQUENCE [LARGE SCALE GENOMIC DNA]</scope>
    <source>
        <strain evidence="5 6">HHTR114</strain>
    </source>
</reference>
<dbReference type="Proteomes" id="UP001596116">
    <property type="component" value="Unassembled WGS sequence"/>
</dbReference>
<evidence type="ECO:0000313" key="6">
    <source>
        <dbReference type="Proteomes" id="UP001596116"/>
    </source>
</evidence>
<accession>A0ABW1L271</accession>
<evidence type="ECO:0000313" key="5">
    <source>
        <dbReference type="EMBL" id="MFC6037646.1"/>
    </source>
</evidence>
<evidence type="ECO:0000256" key="2">
    <source>
        <dbReference type="ARBA" id="ARBA00023110"/>
    </source>
</evidence>
<sequence>MKARFQTECGEFEIRFFLEEAPRTAGYFRDLISKGALNGSTFFRIVGAENATLRKDNPIEVIQGGLREDDAQPVAPIAHEPTSETGLTHKKWTLSTARHNAGETFGSFFICMRDEPELDFGGKRHPDGLGFAAFGEVVSGFETVKDIFARRESDEYLEKQILITRCELI</sequence>
<dbReference type="RefSeq" id="WP_379880965.1">
    <property type="nucleotide sequence ID" value="NZ_JBHPON010000003.1"/>
</dbReference>
<dbReference type="GO" id="GO:0003755">
    <property type="term" value="F:peptidyl-prolyl cis-trans isomerase activity"/>
    <property type="evidence" value="ECO:0007669"/>
    <property type="project" value="UniProtKB-EC"/>
</dbReference>
<dbReference type="PROSITE" id="PS50072">
    <property type="entry name" value="CSA_PPIASE_2"/>
    <property type="match status" value="1"/>
</dbReference>
<keyword evidence="6" id="KW-1185">Reference proteome</keyword>
<dbReference type="Pfam" id="PF00160">
    <property type="entry name" value="Pro_isomerase"/>
    <property type="match status" value="1"/>
</dbReference>
<dbReference type="EC" id="5.2.1.8" evidence="1"/>
<dbReference type="InterPro" id="IPR029000">
    <property type="entry name" value="Cyclophilin-like_dom_sf"/>
</dbReference>
<dbReference type="PANTHER" id="PTHR45625:SF4">
    <property type="entry name" value="PEPTIDYLPROLYL ISOMERASE DOMAIN AND WD REPEAT-CONTAINING PROTEIN 1"/>
    <property type="match status" value="1"/>
</dbReference>
<name>A0ABW1L271_9PROT</name>
<comment type="caution">
    <text evidence="5">The sequence shown here is derived from an EMBL/GenBank/DDBJ whole genome shotgun (WGS) entry which is preliminary data.</text>
</comment>
<dbReference type="EMBL" id="JBHPON010000003">
    <property type="protein sequence ID" value="MFC6037646.1"/>
    <property type="molecule type" value="Genomic_DNA"/>
</dbReference>
<feature type="domain" description="PPIase cyclophilin-type" evidence="4">
    <location>
        <begin position="10"/>
        <end position="168"/>
    </location>
</feature>
<proteinExistence type="predicted"/>